<dbReference type="SUPFAM" id="SSF53613">
    <property type="entry name" value="Ribokinase-like"/>
    <property type="match status" value="1"/>
</dbReference>
<keyword evidence="3" id="KW-0808">Transferase</keyword>
<evidence type="ECO:0000256" key="4">
    <source>
        <dbReference type="ARBA" id="ARBA00022741"/>
    </source>
</evidence>
<evidence type="ECO:0000256" key="7">
    <source>
        <dbReference type="ARBA" id="ARBA00032808"/>
    </source>
</evidence>
<organism evidence="8 9">
    <name type="scientific">Poecilia latipinna</name>
    <name type="common">sailfin molly</name>
    <dbReference type="NCBI Taxonomy" id="48699"/>
    <lineage>
        <taxon>Eukaryota</taxon>
        <taxon>Metazoa</taxon>
        <taxon>Chordata</taxon>
        <taxon>Craniata</taxon>
        <taxon>Vertebrata</taxon>
        <taxon>Euteleostomi</taxon>
        <taxon>Actinopterygii</taxon>
        <taxon>Neopterygii</taxon>
        <taxon>Teleostei</taxon>
        <taxon>Neoteleostei</taxon>
        <taxon>Acanthomorphata</taxon>
        <taxon>Ovalentaria</taxon>
        <taxon>Atherinomorphae</taxon>
        <taxon>Cyprinodontiformes</taxon>
        <taxon>Poeciliidae</taxon>
        <taxon>Poeciliinae</taxon>
        <taxon>Poecilia</taxon>
    </lineage>
</organism>
<dbReference type="PANTHER" id="PTHR10534">
    <property type="entry name" value="PYRIDOXAL KINASE"/>
    <property type="match status" value="1"/>
</dbReference>
<dbReference type="PANTHER" id="PTHR10534:SF2">
    <property type="entry name" value="PYRIDOXAL KINASE"/>
    <property type="match status" value="1"/>
</dbReference>
<keyword evidence="5" id="KW-0418">Kinase</keyword>
<evidence type="ECO:0000256" key="2">
    <source>
        <dbReference type="ARBA" id="ARBA00012104"/>
    </source>
</evidence>
<name>A0A3B3VWZ9_9TELE</name>
<accession>A0A3B3VWZ9</accession>
<keyword evidence="4" id="KW-0547">Nucleotide-binding</keyword>
<proteinExistence type="inferred from homology"/>
<dbReference type="InterPro" id="IPR004625">
    <property type="entry name" value="PyrdxlKinase"/>
</dbReference>
<dbReference type="GeneTree" id="ENSGT00390000003874"/>
<dbReference type="Ensembl" id="ENSPLAT00000026103.1">
    <property type="protein sequence ID" value="ENSPLAP00000030320.1"/>
    <property type="gene ID" value="ENSPLAG00000021295.1"/>
</dbReference>
<evidence type="ECO:0000313" key="8">
    <source>
        <dbReference type="Ensembl" id="ENSPLAP00000030320.1"/>
    </source>
</evidence>
<reference evidence="8" key="2">
    <citation type="submission" date="2025-09" db="UniProtKB">
        <authorList>
            <consortium name="Ensembl"/>
        </authorList>
    </citation>
    <scope>IDENTIFICATION</scope>
</reference>
<dbReference type="GO" id="GO:0005524">
    <property type="term" value="F:ATP binding"/>
    <property type="evidence" value="ECO:0007669"/>
    <property type="project" value="UniProtKB-KW"/>
</dbReference>
<evidence type="ECO:0000313" key="9">
    <source>
        <dbReference type="Proteomes" id="UP000261500"/>
    </source>
</evidence>
<evidence type="ECO:0000256" key="6">
    <source>
        <dbReference type="ARBA" id="ARBA00022840"/>
    </source>
</evidence>
<dbReference type="STRING" id="48699.ENSPLAP00000030320"/>
<evidence type="ECO:0000256" key="5">
    <source>
        <dbReference type="ARBA" id="ARBA00022777"/>
    </source>
</evidence>
<dbReference type="GO" id="GO:0008478">
    <property type="term" value="F:pyridoxal kinase activity"/>
    <property type="evidence" value="ECO:0007669"/>
    <property type="project" value="UniProtKB-EC"/>
</dbReference>
<keyword evidence="9" id="KW-1185">Reference proteome</keyword>
<sequence length="85" mass="9433">MECRVLSIQSHVVRGYVGNKSASFPLQVLGFEVDSINSVQFSNHTGSDHLSEGMIWDVNFTAPAPKPPELVFFVEFYVPLSCLKS</sequence>
<reference evidence="8" key="1">
    <citation type="submission" date="2025-08" db="UniProtKB">
        <authorList>
            <consortium name="Ensembl"/>
        </authorList>
    </citation>
    <scope>IDENTIFICATION</scope>
</reference>
<dbReference type="EC" id="2.7.1.35" evidence="2"/>
<dbReference type="Proteomes" id="UP000261500">
    <property type="component" value="Unplaced"/>
</dbReference>
<keyword evidence="6" id="KW-0067">ATP-binding</keyword>
<dbReference type="GO" id="GO:0009443">
    <property type="term" value="P:pyridoxal 5'-phosphate salvage"/>
    <property type="evidence" value="ECO:0007669"/>
    <property type="project" value="InterPro"/>
</dbReference>
<dbReference type="InterPro" id="IPR029056">
    <property type="entry name" value="Ribokinase-like"/>
</dbReference>
<dbReference type="Gene3D" id="3.40.1190.20">
    <property type="match status" value="1"/>
</dbReference>
<comment type="similarity">
    <text evidence="1">Belongs to the pyridoxine kinase family.</text>
</comment>
<dbReference type="GO" id="GO:0005829">
    <property type="term" value="C:cytosol"/>
    <property type="evidence" value="ECO:0007669"/>
    <property type="project" value="TreeGrafter"/>
</dbReference>
<evidence type="ECO:0000256" key="1">
    <source>
        <dbReference type="ARBA" id="ARBA00008805"/>
    </source>
</evidence>
<evidence type="ECO:0000256" key="3">
    <source>
        <dbReference type="ARBA" id="ARBA00022679"/>
    </source>
</evidence>
<dbReference type="AlphaFoldDB" id="A0A3B3VWZ9"/>
<protein>
    <recommendedName>
        <fullName evidence="2">pyridoxal kinase</fullName>
        <ecNumber evidence="2">2.7.1.35</ecNumber>
    </recommendedName>
    <alternativeName>
        <fullName evidence="7">Pyridoxine kinase</fullName>
    </alternativeName>
</protein>